<organism evidence="1 2">
    <name type="scientific">Castilleja foliolosa</name>
    <dbReference type="NCBI Taxonomy" id="1961234"/>
    <lineage>
        <taxon>Eukaryota</taxon>
        <taxon>Viridiplantae</taxon>
        <taxon>Streptophyta</taxon>
        <taxon>Embryophyta</taxon>
        <taxon>Tracheophyta</taxon>
        <taxon>Spermatophyta</taxon>
        <taxon>Magnoliopsida</taxon>
        <taxon>eudicotyledons</taxon>
        <taxon>Gunneridae</taxon>
        <taxon>Pentapetalae</taxon>
        <taxon>asterids</taxon>
        <taxon>lamiids</taxon>
        <taxon>Lamiales</taxon>
        <taxon>Orobanchaceae</taxon>
        <taxon>Pedicularideae</taxon>
        <taxon>Castillejinae</taxon>
        <taxon>Castilleja</taxon>
    </lineage>
</organism>
<proteinExistence type="predicted"/>
<comment type="caution">
    <text evidence="1">The sequence shown here is derived from an EMBL/GenBank/DDBJ whole genome shotgun (WGS) entry which is preliminary data.</text>
</comment>
<protein>
    <submittedName>
        <fullName evidence="1">Uncharacterized protein</fullName>
    </submittedName>
</protein>
<dbReference type="AlphaFoldDB" id="A0ABD3B9T5"/>
<dbReference type="EMBL" id="JAVIJP010000107">
    <property type="protein sequence ID" value="KAL3614130.1"/>
    <property type="molecule type" value="Genomic_DNA"/>
</dbReference>
<evidence type="ECO:0000313" key="2">
    <source>
        <dbReference type="Proteomes" id="UP001632038"/>
    </source>
</evidence>
<reference evidence="2" key="1">
    <citation type="journal article" date="2024" name="IScience">
        <title>Strigolactones Initiate the Formation of Haustorium-like Structures in Castilleja.</title>
        <authorList>
            <person name="Buerger M."/>
            <person name="Peterson D."/>
            <person name="Chory J."/>
        </authorList>
    </citation>
    <scope>NUCLEOTIDE SEQUENCE [LARGE SCALE GENOMIC DNA]</scope>
</reference>
<evidence type="ECO:0000313" key="1">
    <source>
        <dbReference type="EMBL" id="KAL3614130.1"/>
    </source>
</evidence>
<gene>
    <name evidence="1" type="ORF">CASFOL_042204</name>
</gene>
<name>A0ABD3B9T5_9LAMI</name>
<sequence length="65" mass="6794">MMRFCHSPLYSDYDGADTCEGETGSATPTICDDVTKAVRGGSSRQCSTGPMPSPTVVGCVFADLI</sequence>
<accession>A0ABD3B9T5</accession>
<keyword evidence="2" id="KW-1185">Reference proteome</keyword>
<dbReference type="Proteomes" id="UP001632038">
    <property type="component" value="Unassembled WGS sequence"/>
</dbReference>